<dbReference type="OrthoDB" id="9791355at2"/>
<keyword evidence="10" id="KW-0464">Manganese</keyword>
<dbReference type="InterPro" id="IPR022689">
    <property type="entry name" value="Iron_dep_repressor"/>
</dbReference>
<name>F1TFQ4_9FIRM</name>
<dbReference type="SUPFAM" id="SSF46785">
    <property type="entry name" value="Winged helix' DNA-binding domain"/>
    <property type="match status" value="1"/>
</dbReference>
<dbReference type="Pfam" id="PF02742">
    <property type="entry name" value="Fe_dep_repr_C"/>
    <property type="match status" value="1"/>
</dbReference>
<comment type="similarity">
    <text evidence="2">Belongs to the DtxR/MntR family.</text>
</comment>
<dbReference type="PANTHER" id="PTHR33238:SF11">
    <property type="entry name" value="TRANSCRIPTIONAL REGULATOR MNTR"/>
    <property type="match status" value="1"/>
</dbReference>
<dbReference type="RefSeq" id="WP_004620783.1">
    <property type="nucleotide sequence ID" value="NZ_ACXX02000011.1"/>
</dbReference>
<dbReference type="STRING" id="588581.Cpap_1326"/>
<keyword evidence="9" id="KW-0804">Transcription</keyword>
<dbReference type="Pfam" id="PF01325">
    <property type="entry name" value="Fe_dep_repress"/>
    <property type="match status" value="1"/>
</dbReference>
<comment type="subcellular location">
    <subcellularLocation>
        <location evidence="1">Cytoplasm</location>
    </subcellularLocation>
</comment>
<keyword evidence="14" id="KW-1185">Reference proteome</keyword>
<dbReference type="GO" id="GO:0005737">
    <property type="term" value="C:cytoplasm"/>
    <property type="evidence" value="ECO:0007669"/>
    <property type="project" value="UniProtKB-SubCell"/>
</dbReference>
<evidence type="ECO:0000256" key="1">
    <source>
        <dbReference type="ARBA" id="ARBA00004496"/>
    </source>
</evidence>
<keyword evidence="5" id="KW-0678">Repressor</keyword>
<accession>F1TFQ4</accession>
<dbReference type="Gene3D" id="1.10.10.10">
    <property type="entry name" value="Winged helix-like DNA-binding domain superfamily/Winged helix DNA-binding domain"/>
    <property type="match status" value="1"/>
</dbReference>
<evidence type="ECO:0000256" key="11">
    <source>
        <dbReference type="ARBA" id="ARBA00032593"/>
    </source>
</evidence>
<evidence type="ECO:0000313" key="14">
    <source>
        <dbReference type="Proteomes" id="UP000003860"/>
    </source>
</evidence>
<comment type="subunit">
    <text evidence="3">Homodimer.</text>
</comment>
<dbReference type="GO" id="GO:0003677">
    <property type="term" value="F:DNA binding"/>
    <property type="evidence" value="ECO:0007669"/>
    <property type="project" value="UniProtKB-KW"/>
</dbReference>
<dbReference type="PROSITE" id="PS50944">
    <property type="entry name" value="HTH_DTXR"/>
    <property type="match status" value="1"/>
</dbReference>
<dbReference type="GO" id="GO:0046914">
    <property type="term" value="F:transition metal ion binding"/>
    <property type="evidence" value="ECO:0007669"/>
    <property type="project" value="InterPro"/>
</dbReference>
<dbReference type="InterPro" id="IPR036388">
    <property type="entry name" value="WH-like_DNA-bd_sf"/>
</dbReference>
<dbReference type="AlphaFoldDB" id="F1TFQ4"/>
<evidence type="ECO:0000256" key="6">
    <source>
        <dbReference type="ARBA" id="ARBA00023015"/>
    </source>
</evidence>
<dbReference type="InterPro" id="IPR050536">
    <property type="entry name" value="DtxR_MntR_Metal-Reg"/>
</dbReference>
<evidence type="ECO:0000256" key="8">
    <source>
        <dbReference type="ARBA" id="ARBA00023159"/>
    </source>
</evidence>
<dbReference type="PANTHER" id="PTHR33238">
    <property type="entry name" value="IRON (METAL) DEPENDENT REPRESSOR, DTXR FAMILY"/>
    <property type="match status" value="1"/>
</dbReference>
<dbReference type="InterPro" id="IPR001367">
    <property type="entry name" value="Fe_dep_repressor"/>
</dbReference>
<sequence>MEELSKFHTVRGYQLLMQNKNLLTSSMEDYLEMIYRNSLTEGYMRINTISELLNVAAPSATKMVQKLSKLGLLQYKKYGVIFLTDNGRELGKFLLDRHNIIESFLKNLGADDDVLVETELVEHSISAGTLSTLNMFNKFLLLNPDLVQKFRDFCKQDAG</sequence>
<feature type="domain" description="HTH dtxR-type" evidence="12">
    <location>
        <begin position="23"/>
        <end position="84"/>
    </location>
</feature>
<evidence type="ECO:0000256" key="9">
    <source>
        <dbReference type="ARBA" id="ARBA00023163"/>
    </source>
</evidence>
<evidence type="ECO:0000256" key="10">
    <source>
        <dbReference type="ARBA" id="ARBA00023211"/>
    </source>
</evidence>
<dbReference type="eggNOG" id="COG1321">
    <property type="taxonomic scope" value="Bacteria"/>
</dbReference>
<evidence type="ECO:0000256" key="5">
    <source>
        <dbReference type="ARBA" id="ARBA00022491"/>
    </source>
</evidence>
<gene>
    <name evidence="13" type="ORF">Cpap_1326</name>
</gene>
<dbReference type="Gene3D" id="1.10.60.10">
    <property type="entry name" value="Iron dependent repressor, metal binding and dimerisation domain"/>
    <property type="match status" value="1"/>
</dbReference>
<protein>
    <recommendedName>
        <fullName evidence="11">Manganese transport regulator</fullName>
    </recommendedName>
</protein>
<comment type="caution">
    <text evidence="13">The sequence shown here is derived from an EMBL/GenBank/DDBJ whole genome shotgun (WGS) entry which is preliminary data.</text>
</comment>
<dbReference type="EMBL" id="ACXX02000011">
    <property type="protein sequence ID" value="EGD46786.1"/>
    <property type="molecule type" value="Genomic_DNA"/>
</dbReference>
<keyword evidence="4" id="KW-0963">Cytoplasm</keyword>
<organism evidence="13 14">
    <name type="scientific">Ruminiclostridium papyrosolvens DSM 2782</name>
    <dbReference type="NCBI Taxonomy" id="588581"/>
    <lineage>
        <taxon>Bacteria</taxon>
        <taxon>Bacillati</taxon>
        <taxon>Bacillota</taxon>
        <taxon>Clostridia</taxon>
        <taxon>Eubacteriales</taxon>
        <taxon>Oscillospiraceae</taxon>
        <taxon>Ruminiclostridium</taxon>
    </lineage>
</organism>
<evidence type="ECO:0000259" key="12">
    <source>
        <dbReference type="PROSITE" id="PS50944"/>
    </source>
</evidence>
<dbReference type="SMART" id="SM00529">
    <property type="entry name" value="HTH_DTXR"/>
    <property type="match status" value="1"/>
</dbReference>
<evidence type="ECO:0000256" key="3">
    <source>
        <dbReference type="ARBA" id="ARBA00011738"/>
    </source>
</evidence>
<keyword evidence="6" id="KW-0805">Transcription regulation</keyword>
<dbReference type="GO" id="GO:0046983">
    <property type="term" value="F:protein dimerization activity"/>
    <property type="evidence" value="ECO:0007669"/>
    <property type="project" value="InterPro"/>
</dbReference>
<dbReference type="GO" id="GO:0003700">
    <property type="term" value="F:DNA-binding transcription factor activity"/>
    <property type="evidence" value="ECO:0007669"/>
    <property type="project" value="InterPro"/>
</dbReference>
<dbReference type="Proteomes" id="UP000003860">
    <property type="component" value="Unassembled WGS sequence"/>
</dbReference>
<keyword evidence="8" id="KW-0010">Activator</keyword>
<dbReference type="InterPro" id="IPR036390">
    <property type="entry name" value="WH_DNA-bd_sf"/>
</dbReference>
<keyword evidence="7" id="KW-0238">DNA-binding</keyword>
<evidence type="ECO:0000313" key="13">
    <source>
        <dbReference type="EMBL" id="EGD46786.1"/>
    </source>
</evidence>
<proteinExistence type="inferred from homology"/>
<dbReference type="SUPFAM" id="SSF47979">
    <property type="entry name" value="Iron-dependent repressor protein, dimerization domain"/>
    <property type="match status" value="1"/>
</dbReference>
<dbReference type="InterPro" id="IPR036421">
    <property type="entry name" value="Fe_dep_repressor_sf"/>
</dbReference>
<dbReference type="InterPro" id="IPR022687">
    <property type="entry name" value="HTH_DTXR"/>
</dbReference>
<reference evidence="13" key="1">
    <citation type="submission" date="2009-07" db="EMBL/GenBank/DDBJ databases">
        <authorList>
            <consortium name="US DOE Joint Genome Institute (JGI-PGF)"/>
            <person name="Lucas S."/>
            <person name="Copeland A."/>
            <person name="Lapidus A."/>
            <person name="Glavina del Rio T."/>
            <person name="Tice H."/>
            <person name="Bruce D."/>
            <person name="Goodwin L."/>
            <person name="Pitluck S."/>
            <person name="Larimer F."/>
            <person name="Land M.L."/>
            <person name="Mouttaki H."/>
            <person name="He Z."/>
            <person name="Zhou J."/>
            <person name="Hemme C.L."/>
        </authorList>
    </citation>
    <scope>NUCLEOTIDE SEQUENCE</scope>
    <source>
        <strain evidence="13">DSM 2782</strain>
    </source>
</reference>
<evidence type="ECO:0000256" key="2">
    <source>
        <dbReference type="ARBA" id="ARBA00007871"/>
    </source>
</evidence>
<evidence type="ECO:0000256" key="7">
    <source>
        <dbReference type="ARBA" id="ARBA00023125"/>
    </source>
</evidence>
<reference evidence="13" key="2">
    <citation type="submission" date="2011-01" db="EMBL/GenBank/DDBJ databases">
        <title>The Non-contiguous Finished genome of Clostridium papyrosolvens.</title>
        <authorList>
            <person name="Lucas S."/>
            <person name="Copeland A."/>
            <person name="Lapidus A."/>
            <person name="Cheng J.-F."/>
            <person name="Goodwin L."/>
            <person name="Pitluck S."/>
            <person name="Misra M."/>
            <person name="Chertkov O."/>
            <person name="Detter J.C."/>
            <person name="Han C."/>
            <person name="Tapia R."/>
            <person name="Land M."/>
            <person name="Hauser L."/>
            <person name="Kyrpides N."/>
            <person name="Ivanova N."/>
            <person name="Pagani I."/>
            <person name="Mouttaki H."/>
            <person name="He Z."/>
            <person name="Zhou J."/>
            <person name="Hemme C.L."/>
            <person name="Woyke T."/>
        </authorList>
    </citation>
    <scope>NUCLEOTIDE SEQUENCE [LARGE SCALE GENOMIC DNA]</scope>
    <source>
        <strain evidence="13">DSM 2782</strain>
    </source>
</reference>
<evidence type="ECO:0000256" key="4">
    <source>
        <dbReference type="ARBA" id="ARBA00022490"/>
    </source>
</evidence>